<reference evidence="1 2" key="1">
    <citation type="submission" date="2013-02" db="EMBL/GenBank/DDBJ databases">
        <title>The Genome Sequence of Enterococcus phoeniculicola BAA-412.</title>
        <authorList>
            <consortium name="The Broad Institute Genome Sequencing Platform"/>
            <consortium name="The Broad Institute Genome Sequencing Center for Infectious Disease"/>
            <person name="Earl A.M."/>
            <person name="Gilmore M.S."/>
            <person name="Lebreton F."/>
            <person name="Walker B."/>
            <person name="Young S.K."/>
            <person name="Zeng Q."/>
            <person name="Gargeya S."/>
            <person name="Fitzgerald M."/>
            <person name="Haas B."/>
            <person name="Abouelleil A."/>
            <person name="Alvarado L."/>
            <person name="Arachchi H.M."/>
            <person name="Berlin A.M."/>
            <person name="Chapman S.B."/>
            <person name="Dewar J."/>
            <person name="Goldberg J."/>
            <person name="Griggs A."/>
            <person name="Gujja S."/>
            <person name="Hansen M."/>
            <person name="Howarth C."/>
            <person name="Imamovic A."/>
            <person name="Larimer J."/>
            <person name="McCowan C."/>
            <person name="Murphy C."/>
            <person name="Neiman D."/>
            <person name="Pearson M."/>
            <person name="Priest M."/>
            <person name="Roberts A."/>
            <person name="Saif S."/>
            <person name="Shea T."/>
            <person name="Sisk P."/>
            <person name="Sykes S."/>
            <person name="Wortman J."/>
            <person name="Nusbaum C."/>
            <person name="Birren B."/>
        </authorList>
    </citation>
    <scope>NUCLEOTIDE SEQUENCE [LARGE SCALE GENOMIC DNA]</scope>
    <source>
        <strain evidence="1 2">ATCC BAA-412</strain>
    </source>
</reference>
<dbReference type="HOGENOM" id="CLU_2989709_0_0_9"/>
<dbReference type="PATRIC" id="fig|1158610.3.peg.2783"/>
<protein>
    <submittedName>
        <fullName evidence="1">Uncharacterized protein</fullName>
    </submittedName>
</protein>
<dbReference type="STRING" id="154621.RV11_GL001998"/>
<evidence type="ECO:0000313" key="2">
    <source>
        <dbReference type="Proteomes" id="UP000013785"/>
    </source>
</evidence>
<accession>R3W4A6</accession>
<sequence>MYVVQVLHGYISQTNGWTRAASNARRFDTYEQAAFLARRCGGVALLFEDVKENVFDS</sequence>
<proteinExistence type="predicted"/>
<dbReference type="AlphaFoldDB" id="R3W4A6"/>
<dbReference type="RefSeq" id="WP_010769434.1">
    <property type="nucleotide sequence ID" value="NZ_ASWE01000001.1"/>
</dbReference>
<dbReference type="EMBL" id="AJAT01000017">
    <property type="protein sequence ID" value="EOL42447.1"/>
    <property type="molecule type" value="Genomic_DNA"/>
</dbReference>
<organism evidence="1 2">
    <name type="scientific">Enterococcus phoeniculicola ATCC BAA-412</name>
    <dbReference type="NCBI Taxonomy" id="1158610"/>
    <lineage>
        <taxon>Bacteria</taxon>
        <taxon>Bacillati</taxon>
        <taxon>Bacillota</taxon>
        <taxon>Bacilli</taxon>
        <taxon>Lactobacillales</taxon>
        <taxon>Enterococcaceae</taxon>
        <taxon>Enterococcus</taxon>
    </lineage>
</organism>
<name>R3W4A6_9ENTE</name>
<evidence type="ECO:0000313" key="1">
    <source>
        <dbReference type="EMBL" id="EOL42447.1"/>
    </source>
</evidence>
<comment type="caution">
    <text evidence="1">The sequence shown here is derived from an EMBL/GenBank/DDBJ whole genome shotgun (WGS) entry which is preliminary data.</text>
</comment>
<keyword evidence="2" id="KW-1185">Reference proteome</keyword>
<gene>
    <name evidence="1" type="ORF">UC3_02799</name>
</gene>
<dbReference type="Proteomes" id="UP000013785">
    <property type="component" value="Unassembled WGS sequence"/>
</dbReference>